<reference evidence="1 2" key="1">
    <citation type="submission" date="2020-08" db="EMBL/GenBank/DDBJ databases">
        <title>Genomic Encyclopedia of Type Strains, Phase IV (KMG-IV): sequencing the most valuable type-strain genomes for metagenomic binning, comparative biology and taxonomic classification.</title>
        <authorList>
            <person name="Goeker M."/>
        </authorList>
    </citation>
    <scope>NUCLEOTIDE SEQUENCE [LARGE SCALE GENOMIC DNA]</scope>
    <source>
        <strain evidence="1 2">DSM 100734</strain>
    </source>
</reference>
<dbReference type="InterPro" id="IPR002763">
    <property type="entry name" value="DUF72"/>
</dbReference>
<keyword evidence="2" id="KW-1185">Reference proteome</keyword>
<dbReference type="PANTHER" id="PTHR30348:SF14">
    <property type="entry name" value="BLR8050 PROTEIN"/>
    <property type="match status" value="1"/>
</dbReference>
<proteinExistence type="predicted"/>
<dbReference type="Proteomes" id="UP000547879">
    <property type="component" value="Unassembled WGS sequence"/>
</dbReference>
<dbReference type="Pfam" id="PF01904">
    <property type="entry name" value="DUF72"/>
    <property type="match status" value="1"/>
</dbReference>
<evidence type="ECO:0000313" key="2">
    <source>
        <dbReference type="Proteomes" id="UP000547879"/>
    </source>
</evidence>
<gene>
    <name evidence="1" type="ORF">HNQ72_005555</name>
</gene>
<dbReference type="Gene3D" id="3.20.20.410">
    <property type="entry name" value="Protein of unknown function UPF0759"/>
    <property type="match status" value="1"/>
</dbReference>
<dbReference type="SUPFAM" id="SSF117396">
    <property type="entry name" value="TM1631-like"/>
    <property type="match status" value="1"/>
</dbReference>
<dbReference type="AlphaFoldDB" id="A0A7W9YBS1"/>
<accession>A0A7W9YBS1</accession>
<protein>
    <submittedName>
        <fullName evidence="1">Uncharacterized protein YecE (DUF72 family)</fullName>
    </submittedName>
</protein>
<dbReference type="InterPro" id="IPR036520">
    <property type="entry name" value="UPF0759_sf"/>
</dbReference>
<dbReference type="PANTHER" id="PTHR30348">
    <property type="entry name" value="UNCHARACTERIZED PROTEIN YECE"/>
    <property type="match status" value="1"/>
</dbReference>
<evidence type="ECO:0000313" key="1">
    <source>
        <dbReference type="EMBL" id="MBB6165707.1"/>
    </source>
</evidence>
<dbReference type="EMBL" id="JACHEG010000010">
    <property type="protein sequence ID" value="MBB6165707.1"/>
    <property type="molecule type" value="Genomic_DNA"/>
</dbReference>
<dbReference type="RefSeq" id="WP_183997158.1">
    <property type="nucleotide sequence ID" value="NZ_BMHW01000011.1"/>
</dbReference>
<organism evidence="1 2">
    <name type="scientific">Rhizobium wenxiniae</name>
    <dbReference type="NCBI Taxonomy" id="1737357"/>
    <lineage>
        <taxon>Bacteria</taxon>
        <taxon>Pseudomonadati</taxon>
        <taxon>Pseudomonadota</taxon>
        <taxon>Alphaproteobacteria</taxon>
        <taxon>Hyphomicrobiales</taxon>
        <taxon>Rhizobiaceae</taxon>
        <taxon>Rhizobium/Agrobacterium group</taxon>
        <taxon>Rhizobium</taxon>
    </lineage>
</organism>
<name>A0A7W9YBS1_9HYPH</name>
<comment type="caution">
    <text evidence="1">The sequence shown here is derived from an EMBL/GenBank/DDBJ whole genome shotgun (WGS) entry which is preliminary data.</text>
</comment>
<sequence>MTIIATAAWAISQPAANRFSEQGSSLTRYASVFNGVEINSTFHRRHRPSTFARWADSVPDSFRFSVKLPKEITHVRAMREIAEPFEGFLQDIVSLGEKRGPLLCQLPPSLAFNAEHIETAFKAMRSADTGQIVIEVRHKSWKSDEAAYLLRAYRIDPVLADPSVVWTLEDFAVPPRYVRLHGRPKIYYSSYTSDELRAFSELLTPGAWCVFDNTASGAAGENALEMLDLHQAPGRLPHEAPSVKPS</sequence>